<sequence length="785" mass="86890">MLPAQANICLEEIQIQGRPLQPALGTDPESSRVAFHISSWDSTRSSDSASDVDSDADSQCEDGIQREEDTVVEDFVAYTIRRSSDGVSLYFIYGICSVMAIVSVLLIYEFEEYQSVQRDFDERSSIVDTLPLFSSKEGLCVTGDQHPLWFTILKQQIRTLQNLIHASLLGAAATVTAVRGDVLWALFTRNVAFYFGLAALSYAVVDWHVLTSPSESPRNQIGLRLLLASILFICCLVAFGSRVVTFYRLRSLLSSHAWASNVETAFLREPPGLAGSVSDRSKVVAISFGCVAIQLLAIFYTSVTTLEYLSHLKTRDAADGVETEHKHAAFRSFEMSYSLGAHEAFLLSLIMLISVLPRDPASIGGAILASGWRTLVSVASVVNILWSWEGSDRDRWSLLCTFFEAAIMSLILFIVLQLLREYLSDNALTFQVEYSRLQDDDCEPGRISNKNDRVLNTSGHIASTGRFACPTLAQIASSERYSRLQRLGARTVWIGCVGLLAGMMLECFAMLRETFVGASDTRDIYNWGIHMASMYLFVAAMSVGSPFFYHYARRLLIVMCPVGALFGAWQLSIFLRFSNGLDCWGLFVGGLLAVRIICGLVQTVGLVALQSTEQVRVRPERGDQRDGGRIHIAIAHASVAFYRVYLPVFATFLVLEVLKGDCLAVMISPSTYSHGDNADLLYARNWPSLGLFFHFGMMVVIFAGDSLSVGVPNYKPSLAIAWLFSAVTGTLIFLSLAWDWRQTDGWSTIGLVDIVMRLSLAAFMMASGHLSWCLGRLWNARILCL</sequence>
<feature type="transmembrane region" description="Helical" evidence="2">
    <location>
        <begin position="191"/>
        <end position="209"/>
    </location>
</feature>
<dbReference type="HOGENOM" id="CLU_283937_0_0_1"/>
<name>B7G283_PHATC</name>
<feature type="transmembrane region" description="Helical" evidence="2">
    <location>
        <begin position="691"/>
        <end position="711"/>
    </location>
</feature>
<evidence type="ECO:0000313" key="3">
    <source>
        <dbReference type="EMBL" id="EEC47257.1"/>
    </source>
</evidence>
<gene>
    <name evidence="3" type="ORF">PHATRDRAFT_47034</name>
</gene>
<evidence type="ECO:0000256" key="1">
    <source>
        <dbReference type="SAM" id="MobiDB-lite"/>
    </source>
</evidence>
<feature type="transmembrane region" description="Helical" evidence="2">
    <location>
        <begin position="283"/>
        <end position="303"/>
    </location>
</feature>
<organism evidence="3 4">
    <name type="scientific">Phaeodactylum tricornutum (strain CCAP 1055/1)</name>
    <dbReference type="NCBI Taxonomy" id="556484"/>
    <lineage>
        <taxon>Eukaryota</taxon>
        <taxon>Sar</taxon>
        <taxon>Stramenopiles</taxon>
        <taxon>Ochrophyta</taxon>
        <taxon>Bacillariophyta</taxon>
        <taxon>Bacillariophyceae</taxon>
        <taxon>Bacillariophycidae</taxon>
        <taxon>Naviculales</taxon>
        <taxon>Phaeodactylaceae</taxon>
        <taxon>Phaeodactylum</taxon>
    </lineage>
</organism>
<protein>
    <recommendedName>
        <fullName evidence="5">Transmembrane protein</fullName>
    </recommendedName>
</protein>
<feature type="transmembrane region" description="Helical" evidence="2">
    <location>
        <begin position="630"/>
        <end position="655"/>
    </location>
</feature>
<dbReference type="RefSeq" id="XP_002181334.1">
    <property type="nucleotide sequence ID" value="XM_002181298.1"/>
</dbReference>
<feature type="transmembrane region" description="Helical" evidence="2">
    <location>
        <begin position="87"/>
        <end position="108"/>
    </location>
</feature>
<evidence type="ECO:0000256" key="2">
    <source>
        <dbReference type="SAM" id="Phobius"/>
    </source>
</evidence>
<dbReference type="PaxDb" id="2850-Phatr47034"/>
<keyword evidence="4" id="KW-1185">Reference proteome</keyword>
<keyword evidence="2" id="KW-0472">Membrane</keyword>
<dbReference type="KEGG" id="pti:PHATRDRAFT_47034"/>
<keyword evidence="2" id="KW-1133">Transmembrane helix</keyword>
<reference evidence="3 4" key="1">
    <citation type="journal article" date="2008" name="Nature">
        <title>The Phaeodactylum genome reveals the evolutionary history of diatom genomes.</title>
        <authorList>
            <person name="Bowler C."/>
            <person name="Allen A.E."/>
            <person name="Badger J.H."/>
            <person name="Grimwood J."/>
            <person name="Jabbari K."/>
            <person name="Kuo A."/>
            <person name="Maheswari U."/>
            <person name="Martens C."/>
            <person name="Maumus F."/>
            <person name="Otillar R.P."/>
            <person name="Rayko E."/>
            <person name="Salamov A."/>
            <person name="Vandepoele K."/>
            <person name="Beszteri B."/>
            <person name="Gruber A."/>
            <person name="Heijde M."/>
            <person name="Katinka M."/>
            <person name="Mock T."/>
            <person name="Valentin K."/>
            <person name="Verret F."/>
            <person name="Berges J.A."/>
            <person name="Brownlee C."/>
            <person name="Cadoret J.P."/>
            <person name="Chiovitti A."/>
            <person name="Choi C.J."/>
            <person name="Coesel S."/>
            <person name="De Martino A."/>
            <person name="Detter J.C."/>
            <person name="Durkin C."/>
            <person name="Falciatore A."/>
            <person name="Fournet J."/>
            <person name="Haruta M."/>
            <person name="Huysman M.J."/>
            <person name="Jenkins B.D."/>
            <person name="Jiroutova K."/>
            <person name="Jorgensen R.E."/>
            <person name="Joubert Y."/>
            <person name="Kaplan A."/>
            <person name="Kroger N."/>
            <person name="Kroth P.G."/>
            <person name="La Roche J."/>
            <person name="Lindquist E."/>
            <person name="Lommer M."/>
            <person name="Martin-Jezequel V."/>
            <person name="Lopez P.J."/>
            <person name="Lucas S."/>
            <person name="Mangogna M."/>
            <person name="McGinnis K."/>
            <person name="Medlin L.K."/>
            <person name="Montsant A."/>
            <person name="Oudot-Le Secq M.P."/>
            <person name="Napoli C."/>
            <person name="Obornik M."/>
            <person name="Parker M.S."/>
            <person name="Petit J.L."/>
            <person name="Porcel B.M."/>
            <person name="Poulsen N."/>
            <person name="Robison M."/>
            <person name="Rychlewski L."/>
            <person name="Rynearson T.A."/>
            <person name="Schmutz J."/>
            <person name="Shapiro H."/>
            <person name="Siaut M."/>
            <person name="Stanley M."/>
            <person name="Sussman M.R."/>
            <person name="Taylor A.R."/>
            <person name="Vardi A."/>
            <person name="von Dassow P."/>
            <person name="Vyverman W."/>
            <person name="Willis A."/>
            <person name="Wyrwicz L.S."/>
            <person name="Rokhsar D.S."/>
            <person name="Weissenbach J."/>
            <person name="Armbrust E.V."/>
            <person name="Green B.R."/>
            <person name="Van de Peer Y."/>
            <person name="Grigoriev I.V."/>
        </authorList>
    </citation>
    <scope>NUCLEOTIDE SEQUENCE [LARGE SCALE GENOMIC DNA]</scope>
    <source>
        <strain evidence="3 4">CCAP 1055/1</strain>
    </source>
</reference>
<dbReference type="AlphaFoldDB" id="B7G283"/>
<accession>B7G283</accession>
<feature type="transmembrane region" description="Helical" evidence="2">
    <location>
        <begin position="396"/>
        <end position="419"/>
    </location>
</feature>
<keyword evidence="2" id="KW-0812">Transmembrane</keyword>
<feature type="transmembrane region" description="Helical" evidence="2">
    <location>
        <begin position="363"/>
        <end position="384"/>
    </location>
</feature>
<evidence type="ECO:0000313" key="4">
    <source>
        <dbReference type="Proteomes" id="UP000000759"/>
    </source>
</evidence>
<feature type="compositionally biased region" description="Acidic residues" evidence="1">
    <location>
        <begin position="50"/>
        <end position="60"/>
    </location>
</feature>
<reference evidence="4" key="2">
    <citation type="submission" date="2008-08" db="EMBL/GenBank/DDBJ databases">
        <authorList>
            <consortium name="Diatom Consortium"/>
            <person name="Grigoriev I."/>
            <person name="Grimwood J."/>
            <person name="Kuo A."/>
            <person name="Otillar R.P."/>
            <person name="Salamov A."/>
            <person name="Detter J.C."/>
            <person name="Lindquist E."/>
            <person name="Shapiro H."/>
            <person name="Lucas S."/>
            <person name="Glavina del Rio T."/>
            <person name="Pitluck S."/>
            <person name="Rokhsar D."/>
            <person name="Bowler C."/>
        </authorList>
    </citation>
    <scope>GENOME REANNOTATION</scope>
    <source>
        <strain evidence="4">CCAP 1055/1</strain>
    </source>
</reference>
<feature type="transmembrane region" description="Helical" evidence="2">
    <location>
        <begin position="584"/>
        <end position="609"/>
    </location>
</feature>
<proteinExistence type="predicted"/>
<feature type="transmembrane region" description="Helical" evidence="2">
    <location>
        <begin position="555"/>
        <end position="578"/>
    </location>
</feature>
<feature type="transmembrane region" description="Helical" evidence="2">
    <location>
        <begin position="221"/>
        <end position="244"/>
    </location>
</feature>
<feature type="region of interest" description="Disordered" evidence="1">
    <location>
        <begin position="42"/>
        <end position="62"/>
    </location>
</feature>
<feature type="transmembrane region" description="Helical" evidence="2">
    <location>
        <begin position="524"/>
        <end position="543"/>
    </location>
</feature>
<evidence type="ECO:0008006" key="5">
    <source>
        <dbReference type="Google" id="ProtNLM"/>
    </source>
</evidence>
<dbReference type="InParanoid" id="B7G283"/>
<feature type="transmembrane region" description="Helical" evidence="2">
    <location>
        <begin position="718"/>
        <end position="738"/>
    </location>
</feature>
<dbReference type="EMBL" id="CM000614">
    <property type="protein sequence ID" value="EEC47257.1"/>
    <property type="molecule type" value="Genomic_DNA"/>
</dbReference>
<dbReference type="GeneID" id="7202259"/>
<feature type="transmembrane region" description="Helical" evidence="2">
    <location>
        <begin position="335"/>
        <end position="356"/>
    </location>
</feature>
<feature type="transmembrane region" description="Helical" evidence="2">
    <location>
        <begin position="758"/>
        <end position="778"/>
    </location>
</feature>
<dbReference type="Proteomes" id="UP000000759">
    <property type="component" value="Chromosome 12"/>
</dbReference>
<feature type="transmembrane region" description="Helical" evidence="2">
    <location>
        <begin position="492"/>
        <end position="512"/>
    </location>
</feature>